<organism evidence="1 2">
    <name type="scientific">Haloactinopolyspora alba</name>
    <dbReference type="NCBI Taxonomy" id="648780"/>
    <lineage>
        <taxon>Bacteria</taxon>
        <taxon>Bacillati</taxon>
        <taxon>Actinomycetota</taxon>
        <taxon>Actinomycetes</taxon>
        <taxon>Jiangellales</taxon>
        <taxon>Jiangellaceae</taxon>
        <taxon>Haloactinopolyspora</taxon>
    </lineage>
</organism>
<evidence type="ECO:0000313" key="2">
    <source>
        <dbReference type="Proteomes" id="UP000243528"/>
    </source>
</evidence>
<dbReference type="Proteomes" id="UP000243528">
    <property type="component" value="Unassembled WGS sequence"/>
</dbReference>
<protein>
    <submittedName>
        <fullName evidence="1">Uncharacterized protein</fullName>
    </submittedName>
</protein>
<keyword evidence="2" id="KW-1185">Reference proteome</keyword>
<comment type="caution">
    <text evidence="1">The sequence shown here is derived from an EMBL/GenBank/DDBJ whole genome shotgun (WGS) entry which is preliminary data.</text>
</comment>
<accession>A0A2P8DY69</accession>
<dbReference type="EMBL" id="PYGE01000011">
    <property type="protein sequence ID" value="PSL02133.1"/>
    <property type="molecule type" value="Genomic_DNA"/>
</dbReference>
<proteinExistence type="predicted"/>
<gene>
    <name evidence="1" type="ORF">CLV30_11188</name>
</gene>
<name>A0A2P8DY69_9ACTN</name>
<dbReference type="RefSeq" id="WP_106538140.1">
    <property type="nucleotide sequence ID" value="NZ_PYGE01000011.1"/>
</dbReference>
<dbReference type="AlphaFoldDB" id="A0A2P8DY69"/>
<sequence length="77" mass="8886">MADEVKIRLSRDQALVLFDWLARTGDADQPVAFEDQAEQRVLWDLEALLEGALVEPLRDDYRTTLGEARARVRDEEQ</sequence>
<reference evidence="1 2" key="1">
    <citation type="submission" date="2018-03" db="EMBL/GenBank/DDBJ databases">
        <title>Genomic Encyclopedia of Archaeal and Bacterial Type Strains, Phase II (KMG-II): from individual species to whole genera.</title>
        <authorList>
            <person name="Goeker M."/>
        </authorList>
    </citation>
    <scope>NUCLEOTIDE SEQUENCE [LARGE SCALE GENOMIC DNA]</scope>
    <source>
        <strain evidence="1 2">DSM 45211</strain>
    </source>
</reference>
<evidence type="ECO:0000313" key="1">
    <source>
        <dbReference type="EMBL" id="PSL02133.1"/>
    </source>
</evidence>
<dbReference type="OrthoDB" id="2989479at2"/>